<dbReference type="InterPro" id="IPR042855">
    <property type="entry name" value="V_SNARE_CC"/>
</dbReference>
<name>A0AAN9B7E2_9CAEN</name>
<dbReference type="PROSITE" id="PS50892">
    <property type="entry name" value="V_SNARE"/>
    <property type="match status" value="1"/>
</dbReference>
<dbReference type="GO" id="GO:0016020">
    <property type="term" value="C:membrane"/>
    <property type="evidence" value="ECO:0007669"/>
    <property type="project" value="InterPro"/>
</dbReference>
<protein>
    <recommendedName>
        <fullName evidence="4">V-SNARE coiled-coil homology domain-containing protein</fullName>
    </recommendedName>
</protein>
<gene>
    <name evidence="5" type="ORF">V1264_002976</name>
</gene>
<comment type="caution">
    <text evidence="5">The sequence shown here is derived from an EMBL/GenBank/DDBJ whole genome shotgun (WGS) entry which is preliminary data.</text>
</comment>
<organism evidence="5 6">
    <name type="scientific">Littorina saxatilis</name>
    <dbReference type="NCBI Taxonomy" id="31220"/>
    <lineage>
        <taxon>Eukaryota</taxon>
        <taxon>Metazoa</taxon>
        <taxon>Spiralia</taxon>
        <taxon>Lophotrochozoa</taxon>
        <taxon>Mollusca</taxon>
        <taxon>Gastropoda</taxon>
        <taxon>Caenogastropoda</taxon>
        <taxon>Littorinimorpha</taxon>
        <taxon>Littorinoidea</taxon>
        <taxon>Littorinidae</taxon>
        <taxon>Littorina</taxon>
    </lineage>
</organism>
<keyword evidence="3" id="KW-0812">Transmembrane</keyword>
<dbReference type="EMBL" id="JBAMIC010000012">
    <property type="protein sequence ID" value="KAK7098740.1"/>
    <property type="molecule type" value="Genomic_DNA"/>
</dbReference>
<keyword evidence="1" id="KW-0175">Coiled coil</keyword>
<sequence length="119" mass="13299">MAGRTENLGRLEADVSEVTHLLKDNVEKVIERGERIDDLQTRSEELQSGSHHFSRRATQVRRKMCWQNCRMNCIIAFVILGILAVIAIIVVVTMKPWEDSSSGHGNNSTVNALPSIPSD</sequence>
<keyword evidence="3" id="KW-1133">Transmembrane helix</keyword>
<evidence type="ECO:0000256" key="2">
    <source>
        <dbReference type="SAM" id="MobiDB-lite"/>
    </source>
</evidence>
<evidence type="ECO:0000313" key="6">
    <source>
        <dbReference type="Proteomes" id="UP001374579"/>
    </source>
</evidence>
<evidence type="ECO:0000256" key="1">
    <source>
        <dbReference type="PROSITE-ProRule" id="PRU00290"/>
    </source>
</evidence>
<dbReference type="Gene3D" id="1.20.5.110">
    <property type="match status" value="1"/>
</dbReference>
<accession>A0AAN9B7E2</accession>
<dbReference type="Proteomes" id="UP001374579">
    <property type="component" value="Unassembled WGS sequence"/>
</dbReference>
<dbReference type="InterPro" id="IPR001388">
    <property type="entry name" value="Synaptobrevin-like"/>
</dbReference>
<evidence type="ECO:0000256" key="3">
    <source>
        <dbReference type="SAM" id="Phobius"/>
    </source>
</evidence>
<feature type="compositionally biased region" description="Polar residues" evidence="2">
    <location>
        <begin position="99"/>
        <end position="119"/>
    </location>
</feature>
<keyword evidence="3" id="KW-0472">Membrane</keyword>
<dbReference type="Pfam" id="PF00957">
    <property type="entry name" value="Synaptobrevin"/>
    <property type="match status" value="1"/>
</dbReference>
<dbReference type="PANTHER" id="PTHR45701">
    <property type="entry name" value="SYNAPTOBREVIN FAMILY MEMBER"/>
    <property type="match status" value="1"/>
</dbReference>
<dbReference type="GO" id="GO:0016192">
    <property type="term" value="P:vesicle-mediated transport"/>
    <property type="evidence" value="ECO:0007669"/>
    <property type="project" value="InterPro"/>
</dbReference>
<dbReference type="InterPro" id="IPR016444">
    <property type="entry name" value="Synaptobrevin/VAMP"/>
</dbReference>
<evidence type="ECO:0000313" key="5">
    <source>
        <dbReference type="EMBL" id="KAK7098740.1"/>
    </source>
</evidence>
<feature type="region of interest" description="Disordered" evidence="2">
    <location>
        <begin position="98"/>
        <end position="119"/>
    </location>
</feature>
<keyword evidence="6" id="KW-1185">Reference proteome</keyword>
<proteinExistence type="predicted"/>
<dbReference type="PRINTS" id="PR00219">
    <property type="entry name" value="SYNAPTOBREVN"/>
</dbReference>
<dbReference type="AlphaFoldDB" id="A0AAN9B7E2"/>
<feature type="transmembrane region" description="Helical" evidence="3">
    <location>
        <begin position="71"/>
        <end position="92"/>
    </location>
</feature>
<reference evidence="5 6" key="1">
    <citation type="submission" date="2024-02" db="EMBL/GenBank/DDBJ databases">
        <title>Chromosome-scale genome assembly of the rough periwinkle Littorina saxatilis.</title>
        <authorList>
            <person name="De Jode A."/>
            <person name="Faria R."/>
            <person name="Formenti G."/>
            <person name="Sims Y."/>
            <person name="Smith T.P."/>
            <person name="Tracey A."/>
            <person name="Wood J.M.D."/>
            <person name="Zagrodzka Z.B."/>
            <person name="Johannesson K."/>
            <person name="Butlin R.K."/>
            <person name="Leder E.H."/>
        </authorList>
    </citation>
    <scope>NUCLEOTIDE SEQUENCE [LARGE SCALE GENOMIC DNA]</scope>
    <source>
        <strain evidence="5">Snail1</strain>
        <tissue evidence="5">Muscle</tissue>
    </source>
</reference>
<evidence type="ECO:0000259" key="4">
    <source>
        <dbReference type="PROSITE" id="PS50892"/>
    </source>
</evidence>
<dbReference type="SUPFAM" id="SSF58038">
    <property type="entry name" value="SNARE fusion complex"/>
    <property type="match status" value="1"/>
</dbReference>
<feature type="domain" description="V-SNARE coiled-coil homology" evidence="4">
    <location>
        <begin position="7"/>
        <end position="67"/>
    </location>
</feature>